<evidence type="ECO:0000259" key="5">
    <source>
        <dbReference type="PROSITE" id="PS51898"/>
    </source>
</evidence>
<accession>A0ABV6CJZ4</accession>
<dbReference type="Gene3D" id="1.10.150.130">
    <property type="match status" value="1"/>
</dbReference>
<dbReference type="Pfam" id="PF22022">
    <property type="entry name" value="Phage_int_M"/>
    <property type="match status" value="1"/>
</dbReference>
<evidence type="ECO:0000256" key="1">
    <source>
        <dbReference type="ARBA" id="ARBA00008857"/>
    </source>
</evidence>
<evidence type="ECO:0000313" key="6">
    <source>
        <dbReference type="EMBL" id="MFC0200150.1"/>
    </source>
</evidence>
<dbReference type="InterPro" id="IPR038488">
    <property type="entry name" value="Integrase_DNA-bd_sf"/>
</dbReference>
<dbReference type="Pfam" id="PF13356">
    <property type="entry name" value="Arm-DNA-bind_3"/>
    <property type="match status" value="1"/>
</dbReference>
<dbReference type="Pfam" id="PF00589">
    <property type="entry name" value="Phage_integrase"/>
    <property type="match status" value="1"/>
</dbReference>
<keyword evidence="2" id="KW-0229">DNA integration</keyword>
<dbReference type="PANTHER" id="PTHR30629:SF2">
    <property type="entry name" value="PROPHAGE INTEGRASE INTS-RELATED"/>
    <property type="match status" value="1"/>
</dbReference>
<dbReference type="InterPro" id="IPR011010">
    <property type="entry name" value="DNA_brk_join_enz"/>
</dbReference>
<evidence type="ECO:0000256" key="4">
    <source>
        <dbReference type="ARBA" id="ARBA00023172"/>
    </source>
</evidence>
<keyword evidence="7" id="KW-1185">Reference proteome</keyword>
<dbReference type="CDD" id="cd00801">
    <property type="entry name" value="INT_P4_C"/>
    <property type="match status" value="1"/>
</dbReference>
<dbReference type="PANTHER" id="PTHR30629">
    <property type="entry name" value="PROPHAGE INTEGRASE"/>
    <property type="match status" value="1"/>
</dbReference>
<dbReference type="InterPro" id="IPR050808">
    <property type="entry name" value="Phage_Integrase"/>
</dbReference>
<organism evidence="6 7">
    <name type="scientific">Paracoccus rhizosphaerae</name>
    <dbReference type="NCBI Taxonomy" id="1133347"/>
    <lineage>
        <taxon>Bacteria</taxon>
        <taxon>Pseudomonadati</taxon>
        <taxon>Pseudomonadota</taxon>
        <taxon>Alphaproteobacteria</taxon>
        <taxon>Rhodobacterales</taxon>
        <taxon>Paracoccaceae</taxon>
        <taxon>Paracoccus</taxon>
    </lineage>
</organism>
<dbReference type="InterPro" id="IPR013762">
    <property type="entry name" value="Integrase-like_cat_sf"/>
</dbReference>
<dbReference type="InterPro" id="IPR002104">
    <property type="entry name" value="Integrase_catalytic"/>
</dbReference>
<dbReference type="InterPro" id="IPR010998">
    <property type="entry name" value="Integrase_recombinase_N"/>
</dbReference>
<protein>
    <submittedName>
        <fullName evidence="6">Tyrosine-type recombinase/integrase</fullName>
    </submittedName>
</protein>
<sequence length="398" mass="44186">MASHLTRRPEKALTAQTVKAATAPGKYFDGHGLYLRVDANGSRFWIQRITIRGKRCELGLGAPSLVSLAEARAKALENRKLARAGGDPLQAKREAQAVLTFEEAARKVHSLHKPTWKNEKHAAQFLATLETYTFPKMGRLKVQDVTTADVLGVLMPIWTTIPETARRVRQRIGTVMKWAIAQGWRQDNPAENISKALPKISKAPEHRKALPYAEVAGCIEAVKASGAGLSTKLALEFLVLTAARSGEVREARWSEINLAGQVWEIPSERMKMKRSHRVPLSPRAVAILAQAKALDDGSGLVFPGTKTGRPLSDMTLSKLIKELSFAADVHGFRTSFRTWAQERTSYPREVAEAALAHLTGDSVERAYARSDVFEKRRRMMDAWASYLRKTEAKERTNG</sequence>
<dbReference type="Gene3D" id="1.10.443.10">
    <property type="entry name" value="Intergrase catalytic core"/>
    <property type="match status" value="1"/>
</dbReference>
<dbReference type="Proteomes" id="UP001589795">
    <property type="component" value="Unassembled WGS sequence"/>
</dbReference>
<dbReference type="InterPro" id="IPR025166">
    <property type="entry name" value="Integrase_DNA_bind_dom"/>
</dbReference>
<dbReference type="EMBL" id="JBHLWQ010000064">
    <property type="protein sequence ID" value="MFC0200150.1"/>
    <property type="molecule type" value="Genomic_DNA"/>
</dbReference>
<keyword evidence="3" id="KW-0238">DNA-binding</keyword>
<feature type="domain" description="Tyr recombinase" evidence="5">
    <location>
        <begin position="205"/>
        <end position="381"/>
    </location>
</feature>
<dbReference type="Gene3D" id="3.30.160.390">
    <property type="entry name" value="Integrase, DNA-binding domain"/>
    <property type="match status" value="1"/>
</dbReference>
<evidence type="ECO:0000256" key="3">
    <source>
        <dbReference type="ARBA" id="ARBA00023125"/>
    </source>
</evidence>
<dbReference type="RefSeq" id="WP_265505993.1">
    <property type="nucleotide sequence ID" value="NZ_JAOTBE010000007.1"/>
</dbReference>
<dbReference type="SUPFAM" id="SSF56349">
    <property type="entry name" value="DNA breaking-rejoining enzymes"/>
    <property type="match status" value="1"/>
</dbReference>
<name>A0ABV6CJZ4_9RHOB</name>
<comment type="similarity">
    <text evidence="1">Belongs to the 'phage' integrase family.</text>
</comment>
<dbReference type="InterPro" id="IPR053876">
    <property type="entry name" value="Phage_int_M"/>
</dbReference>
<dbReference type="PROSITE" id="PS51898">
    <property type="entry name" value="TYR_RECOMBINASE"/>
    <property type="match status" value="1"/>
</dbReference>
<gene>
    <name evidence="6" type="ORF">ACFFIZ_07395</name>
</gene>
<evidence type="ECO:0000313" key="7">
    <source>
        <dbReference type="Proteomes" id="UP001589795"/>
    </source>
</evidence>
<keyword evidence="4" id="KW-0233">DNA recombination</keyword>
<evidence type="ECO:0000256" key="2">
    <source>
        <dbReference type="ARBA" id="ARBA00022908"/>
    </source>
</evidence>
<proteinExistence type="inferred from homology"/>
<reference evidence="6 7" key="1">
    <citation type="submission" date="2024-09" db="EMBL/GenBank/DDBJ databases">
        <authorList>
            <person name="Sun Q."/>
            <person name="Mori K."/>
        </authorList>
    </citation>
    <scope>NUCLEOTIDE SEQUENCE [LARGE SCALE GENOMIC DNA]</scope>
    <source>
        <strain evidence="6 7">CCM 7904</strain>
    </source>
</reference>
<comment type="caution">
    <text evidence="6">The sequence shown here is derived from an EMBL/GenBank/DDBJ whole genome shotgun (WGS) entry which is preliminary data.</text>
</comment>